<dbReference type="GO" id="GO:0016740">
    <property type="term" value="F:transferase activity"/>
    <property type="evidence" value="ECO:0007669"/>
    <property type="project" value="UniProtKB-KW"/>
</dbReference>
<dbReference type="Proteomes" id="UP001139157">
    <property type="component" value="Unassembled WGS sequence"/>
</dbReference>
<evidence type="ECO:0000256" key="4">
    <source>
        <dbReference type="ARBA" id="ARBA00011738"/>
    </source>
</evidence>
<dbReference type="PANTHER" id="PTHR31528">
    <property type="entry name" value="4-AMINO-5-HYDROXYMETHYL-2-METHYLPYRIMIDINE PHOSPHATE SYNTHASE THI11-RELATED"/>
    <property type="match status" value="1"/>
</dbReference>
<dbReference type="EMBL" id="JAMRXG010000007">
    <property type="protein sequence ID" value="MCM6775506.1"/>
    <property type="molecule type" value="Genomic_DNA"/>
</dbReference>
<comment type="similarity">
    <text evidence="3">Belongs to the NMT1/THI5 family.</text>
</comment>
<reference evidence="14" key="1">
    <citation type="submission" date="2022-06" db="EMBL/GenBank/DDBJ databases">
        <title>Novel species in genus nocardia.</title>
        <authorList>
            <person name="Li F."/>
        </authorList>
    </citation>
    <scope>NUCLEOTIDE SEQUENCE</scope>
    <source>
        <strain evidence="14">CDC141</strain>
    </source>
</reference>
<evidence type="ECO:0000256" key="1">
    <source>
        <dbReference type="ARBA" id="ARBA00003469"/>
    </source>
</evidence>
<keyword evidence="8" id="KW-0784">Thiamine biosynthesis</keyword>
<evidence type="ECO:0000256" key="11">
    <source>
        <dbReference type="ARBA" id="ARBA00048179"/>
    </source>
</evidence>
<dbReference type="Pfam" id="PF09084">
    <property type="entry name" value="NMT1"/>
    <property type="match status" value="1"/>
</dbReference>
<keyword evidence="9" id="KW-0408">Iron</keyword>
<dbReference type="GO" id="GO:0009228">
    <property type="term" value="P:thiamine biosynthetic process"/>
    <property type="evidence" value="ECO:0007669"/>
    <property type="project" value="UniProtKB-KW"/>
</dbReference>
<dbReference type="InterPro" id="IPR027939">
    <property type="entry name" value="NMT1/THI5"/>
</dbReference>
<keyword evidence="6" id="KW-0479">Metal-binding</keyword>
<feature type="signal peptide" evidence="12">
    <location>
        <begin position="1"/>
        <end position="20"/>
    </location>
</feature>
<evidence type="ECO:0000256" key="10">
    <source>
        <dbReference type="ARBA" id="ARBA00033171"/>
    </source>
</evidence>
<evidence type="ECO:0000256" key="9">
    <source>
        <dbReference type="ARBA" id="ARBA00023004"/>
    </source>
</evidence>
<keyword evidence="5" id="KW-0808">Transferase</keyword>
<organism evidence="14 15">
    <name type="scientific">Nocardia pulmonis</name>
    <dbReference type="NCBI Taxonomy" id="2951408"/>
    <lineage>
        <taxon>Bacteria</taxon>
        <taxon>Bacillati</taxon>
        <taxon>Actinomycetota</taxon>
        <taxon>Actinomycetes</taxon>
        <taxon>Mycobacteriales</taxon>
        <taxon>Nocardiaceae</taxon>
        <taxon>Nocardia</taxon>
    </lineage>
</organism>
<evidence type="ECO:0000256" key="8">
    <source>
        <dbReference type="ARBA" id="ARBA00022977"/>
    </source>
</evidence>
<evidence type="ECO:0000259" key="13">
    <source>
        <dbReference type="Pfam" id="PF09084"/>
    </source>
</evidence>
<evidence type="ECO:0000256" key="3">
    <source>
        <dbReference type="ARBA" id="ARBA00009406"/>
    </source>
</evidence>
<dbReference type="PANTHER" id="PTHR31528:SF1">
    <property type="entry name" value="4-AMINO-5-HYDROXYMETHYL-2-METHYLPYRIMIDINE PHOSPHATE SYNTHASE THI11-RELATED"/>
    <property type="match status" value="1"/>
</dbReference>
<dbReference type="Gene3D" id="3.40.190.10">
    <property type="entry name" value="Periplasmic binding protein-like II"/>
    <property type="match status" value="2"/>
</dbReference>
<evidence type="ECO:0000256" key="6">
    <source>
        <dbReference type="ARBA" id="ARBA00022723"/>
    </source>
</evidence>
<keyword evidence="15" id="KW-1185">Reference proteome</keyword>
<evidence type="ECO:0000256" key="2">
    <source>
        <dbReference type="ARBA" id="ARBA00004948"/>
    </source>
</evidence>
<dbReference type="PROSITE" id="PS51257">
    <property type="entry name" value="PROKAR_LIPOPROTEIN"/>
    <property type="match status" value="1"/>
</dbReference>
<keyword evidence="7" id="KW-0663">Pyridoxal phosphate</keyword>
<evidence type="ECO:0000256" key="7">
    <source>
        <dbReference type="ARBA" id="ARBA00022898"/>
    </source>
</evidence>
<dbReference type="GO" id="GO:0046872">
    <property type="term" value="F:metal ion binding"/>
    <property type="evidence" value="ECO:0007669"/>
    <property type="project" value="UniProtKB-KW"/>
</dbReference>
<feature type="domain" description="SsuA/THI5-like" evidence="13">
    <location>
        <begin position="51"/>
        <end position="268"/>
    </location>
</feature>
<comment type="catalytic activity">
    <reaction evidence="11">
        <text>N(6)-(pyridoxal phosphate)-L-lysyl-[4-amino-5-hydroxymethyl-2-methylpyrimidine phosphate synthase] + L-histidyl-[4-amino-5-hydroxymethyl-2-methylpyrimidine phosphate synthase] + 2 Fe(3+) + 4 H2O = L-lysyl-[4-amino-5-hydroxymethyl-2-methylpyrimidine phosphate synthase] + (2S)-2-amino-5-hydroxy-4-oxopentanoyl-[4-amino-5-hydroxymethyl-2-methylpyrimidine phosphate synthase] + 4-amino-2-methyl-5-(phosphooxymethyl)pyrimidine + 3-oxopropanoate + 2 Fe(2+) + 2 H(+)</text>
        <dbReference type="Rhea" id="RHEA:65756"/>
        <dbReference type="Rhea" id="RHEA-COMP:16892"/>
        <dbReference type="Rhea" id="RHEA-COMP:16893"/>
        <dbReference type="Rhea" id="RHEA-COMP:16894"/>
        <dbReference type="Rhea" id="RHEA-COMP:16895"/>
        <dbReference type="ChEBI" id="CHEBI:15377"/>
        <dbReference type="ChEBI" id="CHEBI:15378"/>
        <dbReference type="ChEBI" id="CHEBI:29033"/>
        <dbReference type="ChEBI" id="CHEBI:29034"/>
        <dbReference type="ChEBI" id="CHEBI:29969"/>
        <dbReference type="ChEBI" id="CHEBI:29979"/>
        <dbReference type="ChEBI" id="CHEBI:33190"/>
        <dbReference type="ChEBI" id="CHEBI:58354"/>
        <dbReference type="ChEBI" id="CHEBI:143915"/>
        <dbReference type="ChEBI" id="CHEBI:157692"/>
    </reaction>
    <physiologicalReaction direction="left-to-right" evidence="11">
        <dbReference type="Rhea" id="RHEA:65757"/>
    </physiologicalReaction>
</comment>
<evidence type="ECO:0000313" key="15">
    <source>
        <dbReference type="Proteomes" id="UP001139157"/>
    </source>
</evidence>
<evidence type="ECO:0000256" key="12">
    <source>
        <dbReference type="SAM" id="SignalP"/>
    </source>
</evidence>
<dbReference type="SUPFAM" id="SSF53850">
    <property type="entry name" value="Periplasmic binding protein-like II"/>
    <property type="match status" value="1"/>
</dbReference>
<comment type="subunit">
    <text evidence="4">Homodimer.</text>
</comment>
<evidence type="ECO:0000313" key="14">
    <source>
        <dbReference type="EMBL" id="MCM6775506.1"/>
    </source>
</evidence>
<name>A0A9X2E8D4_9NOCA</name>
<keyword evidence="12" id="KW-0732">Signal</keyword>
<accession>A0A9X2E8D4</accession>
<gene>
    <name evidence="14" type="ORF">NDR86_18695</name>
</gene>
<sequence>MRSPATRFRTWLTVAVIVLAAVTGCATTETTTTADGLTRVKLQLQWFKQGQFAGYLAAVHQDFYREQGLDVEILDGGTDIVPQTVLAQGQADYAVAWVPKALASREAGAGITEVAQIFQRSGTKQVAFKAANISGPADLKGKKVGNWGYGNEFELFAGMTKAGLDPARDVTLVQQQFDMNAFLGRDIDAAQAMSYNEYAQLLETRNPATGKLYGPEDFTTIDWNDQGVTMLQDAIWANTERLQDAAYRDRTVKFLAASLRGWAFCRDNVDTCRDLTVAAGSTLGASHQQWQINEVNKLIWPSPNGIGVIDKAAWDRTVTIAMGTRNQEGHTVLTRAPDADAYTNEYVTRALDLLKSQHIDVIGGGYTPQAVTLTEGGK</sequence>
<comment type="caution">
    <text evidence="14">The sequence shown here is derived from an EMBL/GenBank/DDBJ whole genome shotgun (WGS) entry which is preliminary data.</text>
</comment>
<protein>
    <recommendedName>
        <fullName evidence="10">Thiamine pyrimidine synthase</fullName>
    </recommendedName>
</protein>
<comment type="function">
    <text evidence="1">Responsible for the formation of the pyrimidine heterocycle in the thiamine biosynthesis pathway. Catalyzes the formation of hydroxymethylpyrimidine phosphate (HMP-P) from histidine and pyridoxal phosphate (PLP). The protein uses PLP and the active site histidine to form HMP-P, generating an inactive enzyme. The enzyme can only undergo a single turnover, which suggests it is a suicide enzyme.</text>
</comment>
<dbReference type="RefSeq" id="WP_251913753.1">
    <property type="nucleotide sequence ID" value="NZ_JAMRXG010000007.1"/>
</dbReference>
<proteinExistence type="inferred from homology"/>
<feature type="chain" id="PRO_5040840857" description="Thiamine pyrimidine synthase" evidence="12">
    <location>
        <begin position="21"/>
        <end position="378"/>
    </location>
</feature>
<dbReference type="AlphaFoldDB" id="A0A9X2E8D4"/>
<comment type="pathway">
    <text evidence="2">Cofactor biosynthesis; thiamine diphosphate biosynthesis.</text>
</comment>
<evidence type="ECO:0000256" key="5">
    <source>
        <dbReference type="ARBA" id="ARBA00022679"/>
    </source>
</evidence>
<dbReference type="InterPro" id="IPR015168">
    <property type="entry name" value="SsuA/THI5"/>
</dbReference>